<name>A0A0C3DPB0_9AGAM</name>
<organism evidence="1 2">
    <name type="scientific">Scleroderma citrinum Foug A</name>
    <dbReference type="NCBI Taxonomy" id="1036808"/>
    <lineage>
        <taxon>Eukaryota</taxon>
        <taxon>Fungi</taxon>
        <taxon>Dikarya</taxon>
        <taxon>Basidiomycota</taxon>
        <taxon>Agaricomycotina</taxon>
        <taxon>Agaricomycetes</taxon>
        <taxon>Agaricomycetidae</taxon>
        <taxon>Boletales</taxon>
        <taxon>Sclerodermatineae</taxon>
        <taxon>Sclerodermataceae</taxon>
        <taxon>Scleroderma</taxon>
    </lineage>
</organism>
<dbReference type="InParanoid" id="A0A0C3DPB0"/>
<keyword evidence="2" id="KW-1185">Reference proteome</keyword>
<sequence length="117" mass="13001">MISHDHQARFFINYLTNQVVCLQLLRIIPSAVTNLDSPTVSVPPSMRTLKRKDLAVVGKRRANGGKSLVRKQWSGQFIDEIFAAIVTVLDDLSKDSMPSMSPGMSHFLLCSLVIAFL</sequence>
<protein>
    <submittedName>
        <fullName evidence="1">Uncharacterized protein</fullName>
    </submittedName>
</protein>
<proteinExistence type="predicted"/>
<dbReference type="AlphaFoldDB" id="A0A0C3DPB0"/>
<gene>
    <name evidence="1" type="ORF">SCLCIDRAFT_28564</name>
</gene>
<dbReference type="EMBL" id="KN822095">
    <property type="protein sequence ID" value="KIM57831.1"/>
    <property type="molecule type" value="Genomic_DNA"/>
</dbReference>
<reference evidence="2" key="2">
    <citation type="submission" date="2015-01" db="EMBL/GenBank/DDBJ databases">
        <title>Evolutionary Origins and Diversification of the Mycorrhizal Mutualists.</title>
        <authorList>
            <consortium name="DOE Joint Genome Institute"/>
            <consortium name="Mycorrhizal Genomics Consortium"/>
            <person name="Kohler A."/>
            <person name="Kuo A."/>
            <person name="Nagy L.G."/>
            <person name="Floudas D."/>
            <person name="Copeland A."/>
            <person name="Barry K.W."/>
            <person name="Cichocki N."/>
            <person name="Veneault-Fourrey C."/>
            <person name="LaButti K."/>
            <person name="Lindquist E.A."/>
            <person name="Lipzen A."/>
            <person name="Lundell T."/>
            <person name="Morin E."/>
            <person name="Murat C."/>
            <person name="Riley R."/>
            <person name="Ohm R."/>
            <person name="Sun H."/>
            <person name="Tunlid A."/>
            <person name="Henrissat B."/>
            <person name="Grigoriev I.V."/>
            <person name="Hibbett D.S."/>
            <person name="Martin F."/>
        </authorList>
    </citation>
    <scope>NUCLEOTIDE SEQUENCE [LARGE SCALE GENOMIC DNA]</scope>
    <source>
        <strain evidence="2">Foug A</strain>
    </source>
</reference>
<dbReference type="HOGENOM" id="CLU_2086228_0_0_1"/>
<dbReference type="Proteomes" id="UP000053989">
    <property type="component" value="Unassembled WGS sequence"/>
</dbReference>
<reference evidence="1 2" key="1">
    <citation type="submission" date="2014-04" db="EMBL/GenBank/DDBJ databases">
        <authorList>
            <consortium name="DOE Joint Genome Institute"/>
            <person name="Kuo A."/>
            <person name="Kohler A."/>
            <person name="Nagy L.G."/>
            <person name="Floudas D."/>
            <person name="Copeland A."/>
            <person name="Barry K.W."/>
            <person name="Cichocki N."/>
            <person name="Veneault-Fourrey C."/>
            <person name="LaButti K."/>
            <person name="Lindquist E.A."/>
            <person name="Lipzen A."/>
            <person name="Lundell T."/>
            <person name="Morin E."/>
            <person name="Murat C."/>
            <person name="Sun H."/>
            <person name="Tunlid A."/>
            <person name="Henrissat B."/>
            <person name="Grigoriev I.V."/>
            <person name="Hibbett D.S."/>
            <person name="Martin F."/>
            <person name="Nordberg H.P."/>
            <person name="Cantor M.N."/>
            <person name="Hua S.X."/>
        </authorList>
    </citation>
    <scope>NUCLEOTIDE SEQUENCE [LARGE SCALE GENOMIC DNA]</scope>
    <source>
        <strain evidence="1 2">Foug A</strain>
    </source>
</reference>
<evidence type="ECO:0000313" key="2">
    <source>
        <dbReference type="Proteomes" id="UP000053989"/>
    </source>
</evidence>
<evidence type="ECO:0000313" key="1">
    <source>
        <dbReference type="EMBL" id="KIM57831.1"/>
    </source>
</evidence>
<accession>A0A0C3DPB0</accession>
<dbReference type="OrthoDB" id="433457at2759"/>